<evidence type="ECO:0000259" key="1">
    <source>
        <dbReference type="Pfam" id="PF00156"/>
    </source>
</evidence>
<evidence type="ECO:0000313" key="3">
    <source>
        <dbReference type="Proteomes" id="UP000176322"/>
    </source>
</evidence>
<proteinExistence type="predicted"/>
<dbReference type="Pfam" id="PF00156">
    <property type="entry name" value="Pribosyltran"/>
    <property type="match status" value="1"/>
</dbReference>
<dbReference type="InterPro" id="IPR029057">
    <property type="entry name" value="PRTase-like"/>
</dbReference>
<dbReference type="AlphaFoldDB" id="A0A1F6BZ05"/>
<comment type="caution">
    <text evidence="2">The sequence shown here is derived from an EMBL/GenBank/DDBJ whole genome shotgun (WGS) entry which is preliminary data.</text>
</comment>
<reference evidence="2 3" key="1">
    <citation type="journal article" date="2016" name="Nat. Commun.">
        <title>Thousands of microbial genomes shed light on interconnected biogeochemical processes in an aquifer system.</title>
        <authorList>
            <person name="Anantharaman K."/>
            <person name="Brown C.T."/>
            <person name="Hug L.A."/>
            <person name="Sharon I."/>
            <person name="Castelle C.J."/>
            <person name="Probst A.J."/>
            <person name="Thomas B.C."/>
            <person name="Singh A."/>
            <person name="Wilkins M.J."/>
            <person name="Karaoz U."/>
            <person name="Brodie E.L."/>
            <person name="Williams K.H."/>
            <person name="Hubbard S.S."/>
            <person name="Banfield J.F."/>
        </authorList>
    </citation>
    <scope>NUCLEOTIDE SEQUENCE [LARGE SCALE GENOMIC DNA]</scope>
</reference>
<feature type="domain" description="Phosphoribosyltransferase" evidence="1">
    <location>
        <begin position="28"/>
        <end position="147"/>
    </location>
</feature>
<dbReference type="STRING" id="1798475.A2837_00835"/>
<organism evidence="2 3">
    <name type="scientific">Candidatus Kaiserbacteria bacterium RIFCSPHIGHO2_01_FULL_46_22</name>
    <dbReference type="NCBI Taxonomy" id="1798475"/>
    <lineage>
        <taxon>Bacteria</taxon>
        <taxon>Candidatus Kaiseribacteriota</taxon>
    </lineage>
</organism>
<sequence length="180" mass="20484">MLLFRSKQLTFLKVDSLCKALAYATETFEPECIVSIDTGGRYVGEKISRILGLPHLSIYVCRDIYNMPFINRLPSILRLAVRWILFRFTKPVLQKGLSESSRLFIQGKRVLLVDDAVAKGLTLEVGREALQGATIRTAVLVNVGQGKADYCLLNGVYYFPWSRTSPEYKKFLSYLEHSRI</sequence>
<name>A0A1F6BZ05_9BACT</name>
<protein>
    <recommendedName>
        <fullName evidence="1">Phosphoribosyltransferase domain-containing protein</fullName>
    </recommendedName>
</protein>
<dbReference type="EMBL" id="MFKO01000002">
    <property type="protein sequence ID" value="OGG41747.1"/>
    <property type="molecule type" value="Genomic_DNA"/>
</dbReference>
<dbReference type="CDD" id="cd06223">
    <property type="entry name" value="PRTases_typeI"/>
    <property type="match status" value="1"/>
</dbReference>
<evidence type="ECO:0000313" key="2">
    <source>
        <dbReference type="EMBL" id="OGG41747.1"/>
    </source>
</evidence>
<dbReference type="InterPro" id="IPR000836">
    <property type="entry name" value="PRTase_dom"/>
</dbReference>
<dbReference type="Proteomes" id="UP000176322">
    <property type="component" value="Unassembled WGS sequence"/>
</dbReference>
<dbReference type="SUPFAM" id="SSF53271">
    <property type="entry name" value="PRTase-like"/>
    <property type="match status" value="1"/>
</dbReference>
<gene>
    <name evidence="2" type="ORF">A2837_00835</name>
</gene>
<accession>A0A1F6BZ05</accession>
<dbReference type="Gene3D" id="3.40.50.2020">
    <property type="match status" value="1"/>
</dbReference>